<dbReference type="RefSeq" id="WP_034218629.1">
    <property type="nucleotide sequence ID" value="NZ_CP054051.1"/>
</dbReference>
<name>A0A7L5JNL4_9BACT</name>
<feature type="coiled-coil region" evidence="1">
    <location>
        <begin position="136"/>
        <end position="170"/>
    </location>
</feature>
<accession>A0A7L5JNL4</accession>
<keyword evidence="2" id="KW-0812">Transmembrane</keyword>
<organism evidence="4 5">
    <name type="scientific">Aliarcobacter cibarius</name>
    <dbReference type="NCBI Taxonomy" id="255507"/>
    <lineage>
        <taxon>Bacteria</taxon>
        <taxon>Pseudomonadati</taxon>
        <taxon>Campylobacterota</taxon>
        <taxon>Epsilonproteobacteria</taxon>
        <taxon>Campylobacterales</taxon>
        <taxon>Arcobacteraceae</taxon>
        <taxon>Aliarcobacter</taxon>
    </lineage>
</organism>
<dbReference type="AlphaFoldDB" id="A0A7L5JNL4"/>
<feature type="domain" description="Multidrug resistance protein MdtA-like barrel-sandwich hybrid" evidence="3">
    <location>
        <begin position="44"/>
        <end position="211"/>
    </location>
</feature>
<dbReference type="KEGG" id="acib:ACBT_0904"/>
<dbReference type="PANTHER" id="PTHR30438">
    <property type="entry name" value="36 KDA ANTIGEN-RELATED"/>
    <property type="match status" value="1"/>
</dbReference>
<keyword evidence="1" id="KW-0175">Coiled coil</keyword>
<evidence type="ECO:0000259" key="3">
    <source>
        <dbReference type="Pfam" id="PF25917"/>
    </source>
</evidence>
<keyword evidence="2" id="KW-0472">Membrane</keyword>
<dbReference type="SUPFAM" id="SSF111369">
    <property type="entry name" value="HlyD-like secretion proteins"/>
    <property type="match status" value="1"/>
</dbReference>
<dbReference type="Gene3D" id="2.40.50.100">
    <property type="match status" value="1"/>
</dbReference>
<keyword evidence="2" id="KW-1133">Transmembrane helix</keyword>
<dbReference type="EMBL" id="CP054051">
    <property type="protein sequence ID" value="QKJ26824.1"/>
    <property type="molecule type" value="Genomic_DNA"/>
</dbReference>
<gene>
    <name evidence="4" type="ORF">ACBT_0904</name>
</gene>
<dbReference type="Gene3D" id="2.40.30.170">
    <property type="match status" value="1"/>
</dbReference>
<feature type="transmembrane region" description="Helical" evidence="2">
    <location>
        <begin position="5"/>
        <end position="23"/>
    </location>
</feature>
<dbReference type="Pfam" id="PF25917">
    <property type="entry name" value="BSH_RND"/>
    <property type="match status" value="1"/>
</dbReference>
<dbReference type="Gene3D" id="1.10.287.470">
    <property type="entry name" value="Helix hairpin bin"/>
    <property type="match status" value="1"/>
</dbReference>
<evidence type="ECO:0000313" key="4">
    <source>
        <dbReference type="EMBL" id="QKJ26824.1"/>
    </source>
</evidence>
<proteinExistence type="predicted"/>
<dbReference type="InterPro" id="IPR058625">
    <property type="entry name" value="MdtA-like_BSH"/>
</dbReference>
<evidence type="ECO:0000256" key="1">
    <source>
        <dbReference type="SAM" id="Coils"/>
    </source>
</evidence>
<sequence length="329" mass="37092">MKKLFLFIIIGLFFGALYYFYYIKRESNIPESFAFGNGRTQTTQVDISSKLSGRLESIAVQEGDLVEKNQLLAQIEVKELNTKLQEAIAHKNQAIENKKYTLEIVNQRQSELSLVKKDFDRANNLFKSKSISLAEFQKRETELKNAQIALNAAKTQVNSSEATISALDAQIETIKVNIEDSKLYSPIKGRVLYKIAQNGEIVPSGGKVLVILDLMDTYMNVFLPTSQAGLVDIGSEARIVFDAIPNVGIPATVTFVSPLAQFTPKEIETKEEREKLMFRVKVKINSDLIEKYYEQVKTGLPGVAYIKLDKNAVWPEYLNNLPKDIKPNE</sequence>
<dbReference type="PANTHER" id="PTHR30438:SF2">
    <property type="entry name" value="MEMBRANE PROTEIN"/>
    <property type="match status" value="1"/>
</dbReference>
<protein>
    <submittedName>
        <fullName evidence="4">RND family efflux system, membrane fusion protein</fullName>
    </submittedName>
</protein>
<reference evidence="4 5" key="1">
    <citation type="submission" date="2020-05" db="EMBL/GenBank/DDBJ databases">
        <title>Complete genome sequencing of Campylobacter and Arcobacter type strains.</title>
        <authorList>
            <person name="Miller W.G."/>
            <person name="Yee E."/>
        </authorList>
    </citation>
    <scope>NUCLEOTIDE SEQUENCE [LARGE SCALE GENOMIC DNA]</scope>
    <source>
        <strain evidence="4 5">LMG 21996</strain>
    </source>
</reference>
<evidence type="ECO:0000313" key="5">
    <source>
        <dbReference type="Proteomes" id="UP000509513"/>
    </source>
</evidence>
<dbReference type="Proteomes" id="UP000509513">
    <property type="component" value="Chromosome"/>
</dbReference>
<dbReference type="GO" id="GO:0005886">
    <property type="term" value="C:plasma membrane"/>
    <property type="evidence" value="ECO:0007669"/>
    <property type="project" value="TreeGrafter"/>
</dbReference>
<evidence type="ECO:0000256" key="2">
    <source>
        <dbReference type="SAM" id="Phobius"/>
    </source>
</evidence>